<dbReference type="EC" id="2.7.1.156" evidence="14"/>
<dbReference type="GO" id="GO:0005524">
    <property type="term" value="F:ATP binding"/>
    <property type="evidence" value="ECO:0007669"/>
    <property type="project" value="UniProtKB-UniRule"/>
</dbReference>
<dbReference type="AlphaFoldDB" id="A0A451AW93"/>
<dbReference type="PANTHER" id="PTHR34848:SF1">
    <property type="entry name" value="BIFUNCTIONAL ADENOSYLCOBALAMIN BIOSYNTHESIS PROTEIN COBU"/>
    <property type="match status" value="1"/>
</dbReference>
<sequence length="207" mass="22977">MSEITLITGGCRSGKSRYARRAAEDRGEKRLFIATAPILDDEMRHRVARHRAERHKQGWDTWEEQYDLADRLRQLDPRSAPASKGGSRYDVVLCDCLTLWVNNLLFASKDDASLEEDEMAVRAFDLCAAARAIPAPVFLVTNEVGLGIVPADKISRQFRDLAGRCNQEVAAVADSVILMVSGLPVPLKGSLKETNFCPSSSSRMNRI</sequence>
<evidence type="ECO:0000256" key="11">
    <source>
        <dbReference type="ARBA" id="ARBA00022777"/>
    </source>
</evidence>
<evidence type="ECO:0000313" key="17">
    <source>
        <dbReference type="EMBL" id="VFK59945.1"/>
    </source>
</evidence>
<dbReference type="GO" id="GO:0005525">
    <property type="term" value="F:GTP binding"/>
    <property type="evidence" value="ECO:0007669"/>
    <property type="project" value="UniProtKB-UniRule"/>
</dbReference>
<protein>
    <recommendedName>
        <fullName evidence="14">Bifunctional adenosylcobalamin biosynthesis protein</fullName>
        <ecNumber evidence="14">2.7.1.156</ecNumber>
        <ecNumber evidence="14">2.7.7.62</ecNumber>
    </recommendedName>
</protein>
<proteinExistence type="inferred from homology"/>
<feature type="binding site" evidence="16">
    <location>
        <position position="95"/>
    </location>
    <ligand>
        <name>GTP</name>
        <dbReference type="ChEBI" id="CHEBI:37565"/>
    </ligand>
</feature>
<dbReference type="UniPathway" id="UPA00148">
    <property type="reaction ID" value="UER00236"/>
</dbReference>
<dbReference type="Gene3D" id="3.40.50.300">
    <property type="entry name" value="P-loop containing nucleotide triphosphate hydrolases"/>
    <property type="match status" value="1"/>
</dbReference>
<accession>A0A451AW93</accession>
<dbReference type="PIRSF" id="PIRSF006135">
    <property type="entry name" value="CobU"/>
    <property type="match status" value="1"/>
</dbReference>
<evidence type="ECO:0000256" key="1">
    <source>
        <dbReference type="ARBA" id="ARBA00000312"/>
    </source>
</evidence>
<feature type="binding site" evidence="16">
    <location>
        <begin position="34"/>
        <end position="36"/>
    </location>
    <ligand>
        <name>GTP</name>
        <dbReference type="ChEBI" id="CHEBI:37565"/>
    </ligand>
</feature>
<dbReference type="SUPFAM" id="SSF52540">
    <property type="entry name" value="P-loop containing nucleoside triphosphate hydrolases"/>
    <property type="match status" value="1"/>
</dbReference>
<keyword evidence="12 14" id="KW-0067">ATP-binding</keyword>
<name>A0A451AW93_9GAMM</name>
<feature type="binding site" evidence="16">
    <location>
        <begin position="51"/>
        <end position="54"/>
    </location>
    <ligand>
        <name>GTP</name>
        <dbReference type="ChEBI" id="CHEBI:37565"/>
    </ligand>
</feature>
<dbReference type="GO" id="GO:0008820">
    <property type="term" value="F:cobinamide phosphate guanylyltransferase activity"/>
    <property type="evidence" value="ECO:0007669"/>
    <property type="project" value="UniProtKB-UniRule"/>
</dbReference>
<feature type="binding site" evidence="16">
    <location>
        <position position="63"/>
    </location>
    <ligand>
        <name>GTP</name>
        <dbReference type="ChEBI" id="CHEBI:37565"/>
    </ligand>
</feature>
<evidence type="ECO:0000256" key="8">
    <source>
        <dbReference type="ARBA" id="ARBA00022573"/>
    </source>
</evidence>
<evidence type="ECO:0000256" key="2">
    <source>
        <dbReference type="ARBA" id="ARBA00000711"/>
    </source>
</evidence>
<keyword evidence="13 14" id="KW-0342">GTP-binding</keyword>
<evidence type="ECO:0000256" key="5">
    <source>
        <dbReference type="ARBA" id="ARBA00004692"/>
    </source>
</evidence>
<reference evidence="18" key="1">
    <citation type="submission" date="2019-02" db="EMBL/GenBank/DDBJ databases">
        <authorList>
            <person name="Gruber-Vodicka R. H."/>
            <person name="Seah K. B. B."/>
        </authorList>
    </citation>
    <scope>NUCLEOTIDE SEQUENCE</scope>
    <source>
        <strain evidence="18">BECK_BY19</strain>
        <strain evidence="17">BECK_BY8</strain>
    </source>
</reference>
<keyword evidence="9 14" id="KW-0808">Transferase</keyword>
<dbReference type="Pfam" id="PF02283">
    <property type="entry name" value="CobU"/>
    <property type="match status" value="1"/>
</dbReference>
<keyword evidence="18" id="KW-0548">Nucleotidyltransferase</keyword>
<comment type="similarity">
    <text evidence="7 14">Belongs to the CobU/CobP family.</text>
</comment>
<evidence type="ECO:0000256" key="7">
    <source>
        <dbReference type="ARBA" id="ARBA00007490"/>
    </source>
</evidence>
<keyword evidence="11 14" id="KW-0418">Kinase</keyword>
<gene>
    <name evidence="17" type="ORF">BECKUNK1418G_GA0071005_100955</name>
    <name evidence="18" type="ORF">BECKUNK1418H_GA0071006_102455</name>
</gene>
<evidence type="ECO:0000256" key="16">
    <source>
        <dbReference type="PIRSR" id="PIRSR006135-2"/>
    </source>
</evidence>
<comment type="pathway">
    <text evidence="5 14">Cofactor biosynthesis; adenosylcobalamin biosynthesis; adenosylcobalamin from cob(II)yrinate a,c-diamide: step 6/7.</text>
</comment>
<dbReference type="GO" id="GO:0043752">
    <property type="term" value="F:adenosylcobinamide kinase activity"/>
    <property type="evidence" value="ECO:0007669"/>
    <property type="project" value="UniProtKB-EC"/>
</dbReference>
<dbReference type="GO" id="GO:0009236">
    <property type="term" value="P:cobalamin biosynthetic process"/>
    <property type="evidence" value="ECO:0007669"/>
    <property type="project" value="UniProtKB-UniRule"/>
</dbReference>
<feature type="active site" description="GMP-histidine intermediate" evidence="15">
    <location>
        <position position="50"/>
    </location>
</feature>
<dbReference type="EC" id="2.7.7.62" evidence="14"/>
<evidence type="ECO:0000256" key="6">
    <source>
        <dbReference type="ARBA" id="ARBA00005159"/>
    </source>
</evidence>
<dbReference type="InterPro" id="IPR027417">
    <property type="entry name" value="P-loop_NTPase"/>
</dbReference>
<comment type="pathway">
    <text evidence="6 14">Cofactor biosynthesis; adenosylcobalamin biosynthesis; adenosylcobalamin from cob(II)yrinate a,c-diamide: step 5/7.</text>
</comment>
<evidence type="ECO:0000256" key="15">
    <source>
        <dbReference type="PIRSR" id="PIRSR006135-1"/>
    </source>
</evidence>
<comment type="catalytic activity">
    <reaction evidence="1 14">
        <text>adenosylcob(III)inamide + ATP = adenosylcob(III)inamide phosphate + ADP + H(+)</text>
        <dbReference type="Rhea" id="RHEA:15769"/>
        <dbReference type="ChEBI" id="CHEBI:2480"/>
        <dbReference type="ChEBI" id="CHEBI:15378"/>
        <dbReference type="ChEBI" id="CHEBI:30616"/>
        <dbReference type="ChEBI" id="CHEBI:58502"/>
        <dbReference type="ChEBI" id="CHEBI:456216"/>
        <dbReference type="EC" id="2.7.1.156"/>
    </reaction>
</comment>
<organism evidence="18">
    <name type="scientific">Candidatus Kentrum sp. UNK</name>
    <dbReference type="NCBI Taxonomy" id="2126344"/>
    <lineage>
        <taxon>Bacteria</taxon>
        <taxon>Pseudomonadati</taxon>
        <taxon>Pseudomonadota</taxon>
        <taxon>Gammaproteobacteria</taxon>
        <taxon>Candidatus Kentrum</taxon>
    </lineage>
</organism>
<evidence type="ECO:0000256" key="12">
    <source>
        <dbReference type="ARBA" id="ARBA00022840"/>
    </source>
</evidence>
<evidence type="ECO:0000313" key="18">
    <source>
        <dbReference type="EMBL" id="VFK70177.1"/>
    </source>
</evidence>
<keyword evidence="10 14" id="KW-0547">Nucleotide-binding</keyword>
<keyword evidence="8 14" id="KW-0169">Cobalamin biosynthesis</keyword>
<feature type="binding site" evidence="16">
    <location>
        <begin position="9"/>
        <end position="16"/>
    </location>
    <ligand>
        <name>GTP</name>
        <dbReference type="ChEBI" id="CHEBI:37565"/>
    </ligand>
</feature>
<dbReference type="NCBIfam" id="NF004469">
    <property type="entry name" value="PRK05800.1"/>
    <property type="match status" value="1"/>
</dbReference>
<comment type="catalytic activity">
    <reaction evidence="2 14">
        <text>adenosylcob(III)inamide phosphate + GTP + H(+) = adenosylcob(III)inamide-GDP + diphosphate</text>
        <dbReference type="Rhea" id="RHEA:22712"/>
        <dbReference type="ChEBI" id="CHEBI:15378"/>
        <dbReference type="ChEBI" id="CHEBI:33019"/>
        <dbReference type="ChEBI" id="CHEBI:37565"/>
        <dbReference type="ChEBI" id="CHEBI:58502"/>
        <dbReference type="ChEBI" id="CHEBI:60487"/>
        <dbReference type="EC" id="2.7.7.62"/>
    </reaction>
</comment>
<comment type="catalytic activity">
    <reaction evidence="3">
        <text>adenosylcob(III)inamide + GTP = adenosylcob(III)inamide phosphate + GDP + H(+)</text>
        <dbReference type="Rhea" id="RHEA:15765"/>
        <dbReference type="ChEBI" id="CHEBI:2480"/>
        <dbReference type="ChEBI" id="CHEBI:15378"/>
        <dbReference type="ChEBI" id="CHEBI:37565"/>
        <dbReference type="ChEBI" id="CHEBI:58189"/>
        <dbReference type="ChEBI" id="CHEBI:58502"/>
        <dbReference type="EC" id="2.7.1.156"/>
    </reaction>
</comment>
<evidence type="ECO:0000256" key="9">
    <source>
        <dbReference type="ARBA" id="ARBA00022679"/>
    </source>
</evidence>
<evidence type="ECO:0000256" key="3">
    <source>
        <dbReference type="ARBA" id="ARBA00001522"/>
    </source>
</evidence>
<comment type="function">
    <text evidence="4 14">Catalyzes ATP-dependent phosphorylation of adenosylcobinamide and addition of GMP to adenosylcobinamide phosphate.</text>
</comment>
<dbReference type="PANTHER" id="PTHR34848">
    <property type="match status" value="1"/>
</dbReference>
<dbReference type="CDD" id="cd00544">
    <property type="entry name" value="CobU"/>
    <property type="match status" value="1"/>
</dbReference>
<dbReference type="EMBL" id="CAADFZ010000009">
    <property type="protein sequence ID" value="VFK59945.1"/>
    <property type="molecule type" value="Genomic_DNA"/>
</dbReference>
<evidence type="ECO:0000256" key="13">
    <source>
        <dbReference type="ARBA" id="ARBA00023134"/>
    </source>
</evidence>
<evidence type="ECO:0000256" key="10">
    <source>
        <dbReference type="ARBA" id="ARBA00022741"/>
    </source>
</evidence>
<evidence type="ECO:0000256" key="4">
    <source>
        <dbReference type="ARBA" id="ARBA00003889"/>
    </source>
</evidence>
<dbReference type="InterPro" id="IPR003203">
    <property type="entry name" value="CobU/CobP"/>
</dbReference>
<dbReference type="EMBL" id="CAADGD010000024">
    <property type="protein sequence ID" value="VFK70177.1"/>
    <property type="molecule type" value="Genomic_DNA"/>
</dbReference>
<evidence type="ECO:0000256" key="14">
    <source>
        <dbReference type="PIRNR" id="PIRNR006135"/>
    </source>
</evidence>